<dbReference type="Pfam" id="PF00026">
    <property type="entry name" value="Asp"/>
    <property type="match status" value="1"/>
</dbReference>
<dbReference type="SUPFAM" id="SSF50630">
    <property type="entry name" value="Acid proteases"/>
    <property type="match status" value="1"/>
</dbReference>
<dbReference type="GO" id="GO:0004190">
    <property type="term" value="F:aspartic-type endopeptidase activity"/>
    <property type="evidence" value="ECO:0007669"/>
    <property type="project" value="InterPro"/>
</dbReference>
<sequence length="334" mass="36880">LNSIINIGTPGQSMDVRFDSAFNGVTVQSTMEDPLPVTGVVFNQTESTSFESSADNYYYEFGDGSWVEVVFASDTIDIGGVDFTDIPFGRLNYHQEIGRSLPFGGGSSVIGLNLNPNQGLAKKPSFMYAIKSQLKEWTCMFDSSREWRNGTVKFGEVSPADYSGDIAWAGRVIDDDETWAINLTAISAGSRTDPPIKSWSVAISTADISLQWPQKLLDWYFSGINGATWSSYDNTYRYPCNSVLPDFVFGLGNGTFTIPGVYMPYQRDSSGETCVTLLTGDNSTDPKHLYSFGTWWSQLGVLILDYQNAQVGFANKKNPLPIFSLPLLEEIDFV</sequence>
<name>A0AAD4PWN9_9EURO</name>
<comment type="similarity">
    <text evidence="1">Belongs to the peptidase A1 family.</text>
</comment>
<dbReference type="PROSITE" id="PS51767">
    <property type="entry name" value="PEPTIDASE_A1"/>
    <property type="match status" value="1"/>
</dbReference>
<keyword evidence="5" id="KW-1185">Reference proteome</keyword>
<reference evidence="4" key="1">
    <citation type="submission" date="2021-12" db="EMBL/GenBank/DDBJ databases">
        <title>Convergent genome expansion in fungi linked to evolution of root-endophyte symbiosis.</title>
        <authorList>
            <consortium name="DOE Joint Genome Institute"/>
            <person name="Ke Y.-H."/>
            <person name="Bonito G."/>
            <person name="Liao H.-L."/>
            <person name="Looney B."/>
            <person name="Rojas-Flechas A."/>
            <person name="Nash J."/>
            <person name="Hameed K."/>
            <person name="Schadt C."/>
            <person name="Martin F."/>
            <person name="Crous P.W."/>
            <person name="Miettinen O."/>
            <person name="Magnuson J.K."/>
            <person name="Labbe J."/>
            <person name="Jacobson D."/>
            <person name="Doktycz M.J."/>
            <person name="Veneault-Fourrey C."/>
            <person name="Kuo A."/>
            <person name="Mondo S."/>
            <person name="Calhoun S."/>
            <person name="Riley R."/>
            <person name="Ohm R."/>
            <person name="LaButti K."/>
            <person name="Andreopoulos B."/>
            <person name="Pangilinan J."/>
            <person name="Nolan M."/>
            <person name="Tritt A."/>
            <person name="Clum A."/>
            <person name="Lipzen A."/>
            <person name="Daum C."/>
            <person name="Barry K."/>
            <person name="Grigoriev I.V."/>
            <person name="Vilgalys R."/>
        </authorList>
    </citation>
    <scope>NUCLEOTIDE SEQUENCE</scope>
    <source>
        <strain evidence="4">PMI_201</strain>
    </source>
</reference>
<dbReference type="Proteomes" id="UP001201262">
    <property type="component" value="Unassembled WGS sequence"/>
</dbReference>
<keyword evidence="2" id="KW-0378">Hydrolase</keyword>
<evidence type="ECO:0000313" key="4">
    <source>
        <dbReference type="EMBL" id="KAH8691829.1"/>
    </source>
</evidence>
<dbReference type="InterPro" id="IPR034164">
    <property type="entry name" value="Pepsin-like_dom"/>
</dbReference>
<dbReference type="GO" id="GO:0006508">
    <property type="term" value="P:proteolysis"/>
    <property type="evidence" value="ECO:0007669"/>
    <property type="project" value="InterPro"/>
</dbReference>
<dbReference type="CDD" id="cd05471">
    <property type="entry name" value="pepsin_like"/>
    <property type="match status" value="1"/>
</dbReference>
<organism evidence="4 5">
    <name type="scientific">Talaromyces proteolyticus</name>
    <dbReference type="NCBI Taxonomy" id="1131652"/>
    <lineage>
        <taxon>Eukaryota</taxon>
        <taxon>Fungi</taxon>
        <taxon>Dikarya</taxon>
        <taxon>Ascomycota</taxon>
        <taxon>Pezizomycotina</taxon>
        <taxon>Eurotiomycetes</taxon>
        <taxon>Eurotiomycetidae</taxon>
        <taxon>Eurotiales</taxon>
        <taxon>Trichocomaceae</taxon>
        <taxon>Talaromyces</taxon>
        <taxon>Talaromyces sect. Bacilispori</taxon>
    </lineage>
</organism>
<dbReference type="InterPro" id="IPR033121">
    <property type="entry name" value="PEPTIDASE_A1"/>
</dbReference>
<dbReference type="GeneID" id="70242150"/>
<dbReference type="PANTHER" id="PTHR47966:SF51">
    <property type="entry name" value="BETA-SITE APP-CLEAVING ENZYME, ISOFORM A-RELATED"/>
    <property type="match status" value="1"/>
</dbReference>
<dbReference type="PANTHER" id="PTHR47966">
    <property type="entry name" value="BETA-SITE APP-CLEAVING ENZYME, ISOFORM A-RELATED"/>
    <property type="match status" value="1"/>
</dbReference>
<evidence type="ECO:0000256" key="2">
    <source>
        <dbReference type="ARBA" id="ARBA00022801"/>
    </source>
</evidence>
<feature type="non-terminal residue" evidence="4">
    <location>
        <position position="334"/>
    </location>
</feature>
<proteinExistence type="inferred from homology"/>
<comment type="caution">
    <text evidence="4">The sequence shown here is derived from an EMBL/GenBank/DDBJ whole genome shotgun (WGS) entry which is preliminary data.</text>
</comment>
<evidence type="ECO:0000259" key="3">
    <source>
        <dbReference type="PROSITE" id="PS51767"/>
    </source>
</evidence>
<dbReference type="InterPro" id="IPR001461">
    <property type="entry name" value="Aspartic_peptidase_A1"/>
</dbReference>
<dbReference type="EMBL" id="JAJTJA010000011">
    <property type="protein sequence ID" value="KAH8691829.1"/>
    <property type="molecule type" value="Genomic_DNA"/>
</dbReference>
<accession>A0AAD4PWN9</accession>
<protein>
    <submittedName>
        <fullName evidence="4">Endothiapepsin</fullName>
    </submittedName>
</protein>
<feature type="domain" description="Peptidase A1" evidence="3">
    <location>
        <begin position="1"/>
        <end position="314"/>
    </location>
</feature>
<dbReference type="AlphaFoldDB" id="A0AAD4PWN9"/>
<dbReference type="RefSeq" id="XP_046067826.1">
    <property type="nucleotide sequence ID" value="XM_046211863.1"/>
</dbReference>
<evidence type="ECO:0000256" key="1">
    <source>
        <dbReference type="ARBA" id="ARBA00007447"/>
    </source>
</evidence>
<dbReference type="InterPro" id="IPR021109">
    <property type="entry name" value="Peptidase_aspartic_dom_sf"/>
</dbReference>
<gene>
    <name evidence="4" type="ORF">BGW36DRAFT_303271</name>
</gene>
<dbReference type="Gene3D" id="2.40.70.10">
    <property type="entry name" value="Acid Proteases"/>
    <property type="match status" value="2"/>
</dbReference>
<evidence type="ECO:0000313" key="5">
    <source>
        <dbReference type="Proteomes" id="UP001201262"/>
    </source>
</evidence>